<proteinExistence type="inferred from homology"/>
<evidence type="ECO:0000256" key="3">
    <source>
        <dbReference type="ARBA" id="ARBA00022827"/>
    </source>
</evidence>
<dbReference type="PROSITE" id="PS51387">
    <property type="entry name" value="FAD_PCMH"/>
    <property type="match status" value="1"/>
</dbReference>
<accession>A0A7D8UN48</accession>
<dbReference type="Gene3D" id="3.30.465.10">
    <property type="match status" value="1"/>
</dbReference>
<evidence type="ECO:0000256" key="1">
    <source>
        <dbReference type="ARBA" id="ARBA00005466"/>
    </source>
</evidence>
<keyword evidence="8" id="KW-1185">Reference proteome</keyword>
<dbReference type="EMBL" id="QGMG01000515">
    <property type="protein sequence ID" value="TVY53023.1"/>
    <property type="molecule type" value="Genomic_DNA"/>
</dbReference>
<evidence type="ECO:0000256" key="2">
    <source>
        <dbReference type="ARBA" id="ARBA00022630"/>
    </source>
</evidence>
<dbReference type="InterPro" id="IPR016166">
    <property type="entry name" value="FAD-bd_PCMH"/>
</dbReference>
<protein>
    <submittedName>
        <fullName evidence="7">Bifunctional solanapyrone synthase</fullName>
    </submittedName>
</protein>
<dbReference type="PANTHER" id="PTHR42973:SF22">
    <property type="entry name" value="FAD-BINDING PCMH-TYPE DOMAIN-CONTAINING PROTEIN-RELATED"/>
    <property type="match status" value="1"/>
</dbReference>
<dbReference type="PANTHER" id="PTHR42973">
    <property type="entry name" value="BINDING OXIDOREDUCTASE, PUTATIVE (AFU_ORTHOLOGUE AFUA_1G17690)-RELATED"/>
    <property type="match status" value="1"/>
</dbReference>
<evidence type="ECO:0000259" key="6">
    <source>
        <dbReference type="PROSITE" id="PS51387"/>
    </source>
</evidence>
<dbReference type="Proteomes" id="UP000481288">
    <property type="component" value="Unassembled WGS sequence"/>
</dbReference>
<evidence type="ECO:0000256" key="5">
    <source>
        <dbReference type="SAM" id="SignalP"/>
    </source>
</evidence>
<sequence length="478" mass="51838">MANVTSAVSICCLTLSLLLKEKVSFPGSQTYTASLGSYFSLQQTEVRPLCIVSPQTDQDVSMAVRALTSPAPRCQFAVRSGGHSSFVGASNIQRGVTIDLRGLNNIELSENQSIVSLGVGASWGNVYSQLDHFNLSVTGGRAFGVGIGGLSIGGGISYFGPRYGWTCDMVTNYILVLANGSIVNANQEENSDLLWALRGGTNNFGIVTRVDLQTFKQGDIWGGVVYHALSTINEQIVALSEFNTPATYDEYSSLISSFGYSGADGVSIIVNNMENTQGVADPLVFQQLSSIPSLESTMRITNMTDLSTETEKLQVNGLREASATLTIESTPEALNKTLSSWNASVLSVQDIPGIVWTVVLEPLPPAIYARHAETNALGLTGRQSKPLMVVMLSMTWYDAEDDDRIEMEAKALIGTIEQEVGRLGRLDPYVYLNYAAPWQKPISGYGEASVERLLSVRREYDPRQIFTDYIPGGFKIPE</sequence>
<keyword evidence="2" id="KW-0285">Flavoprotein</keyword>
<dbReference type="InterPro" id="IPR016169">
    <property type="entry name" value="FAD-bd_PCMH_sub2"/>
</dbReference>
<reference evidence="7 8" key="1">
    <citation type="submission" date="2018-05" db="EMBL/GenBank/DDBJ databases">
        <title>Whole genome sequencing for identification of molecular markers to develop diagnostic detection tools for the regulated plant pathogen Lachnellula willkommii.</title>
        <authorList>
            <person name="Giroux E."/>
            <person name="Bilodeau G."/>
        </authorList>
    </citation>
    <scope>NUCLEOTIDE SEQUENCE [LARGE SCALE GENOMIC DNA]</scope>
    <source>
        <strain evidence="7 8">CBS 625.97</strain>
    </source>
</reference>
<name>A0A7D8UN48_9HELO</name>
<feature type="domain" description="FAD-binding PCMH-type" evidence="6">
    <location>
        <begin position="44"/>
        <end position="217"/>
    </location>
</feature>
<organism evidence="7 8">
    <name type="scientific">Lachnellula cervina</name>
    <dbReference type="NCBI Taxonomy" id="1316786"/>
    <lineage>
        <taxon>Eukaryota</taxon>
        <taxon>Fungi</taxon>
        <taxon>Dikarya</taxon>
        <taxon>Ascomycota</taxon>
        <taxon>Pezizomycotina</taxon>
        <taxon>Leotiomycetes</taxon>
        <taxon>Helotiales</taxon>
        <taxon>Lachnaceae</taxon>
        <taxon>Lachnellula</taxon>
    </lineage>
</organism>
<evidence type="ECO:0000256" key="4">
    <source>
        <dbReference type="ARBA" id="ARBA00023002"/>
    </source>
</evidence>
<dbReference type="OrthoDB" id="2151789at2759"/>
<evidence type="ECO:0000313" key="8">
    <source>
        <dbReference type="Proteomes" id="UP000481288"/>
    </source>
</evidence>
<gene>
    <name evidence="7" type="primary">sol5_6</name>
    <name evidence="7" type="ORF">LCER1_G005518</name>
</gene>
<keyword evidence="5" id="KW-0732">Signal</keyword>
<feature type="signal peptide" evidence="5">
    <location>
        <begin position="1"/>
        <end position="24"/>
    </location>
</feature>
<dbReference type="AlphaFoldDB" id="A0A7D8UN48"/>
<comment type="similarity">
    <text evidence="1">Belongs to the oxygen-dependent FAD-linked oxidoreductase family.</text>
</comment>
<dbReference type="GO" id="GO:0016491">
    <property type="term" value="F:oxidoreductase activity"/>
    <property type="evidence" value="ECO:0007669"/>
    <property type="project" value="UniProtKB-KW"/>
</dbReference>
<comment type="caution">
    <text evidence="7">The sequence shown here is derived from an EMBL/GenBank/DDBJ whole genome shotgun (WGS) entry which is preliminary data.</text>
</comment>
<dbReference type="Pfam" id="PF01565">
    <property type="entry name" value="FAD_binding_4"/>
    <property type="match status" value="1"/>
</dbReference>
<dbReference type="InterPro" id="IPR006094">
    <property type="entry name" value="Oxid_FAD_bind_N"/>
</dbReference>
<dbReference type="InterPro" id="IPR050416">
    <property type="entry name" value="FAD-linked_Oxidoreductase"/>
</dbReference>
<keyword evidence="4" id="KW-0560">Oxidoreductase</keyword>
<dbReference type="InterPro" id="IPR036318">
    <property type="entry name" value="FAD-bd_PCMH-like_sf"/>
</dbReference>
<dbReference type="GO" id="GO:0071949">
    <property type="term" value="F:FAD binding"/>
    <property type="evidence" value="ECO:0007669"/>
    <property type="project" value="InterPro"/>
</dbReference>
<evidence type="ECO:0000313" key="7">
    <source>
        <dbReference type="EMBL" id="TVY53023.1"/>
    </source>
</evidence>
<keyword evidence="3" id="KW-0274">FAD</keyword>
<feature type="chain" id="PRO_5028871810" evidence="5">
    <location>
        <begin position="25"/>
        <end position="478"/>
    </location>
</feature>
<dbReference type="SUPFAM" id="SSF56176">
    <property type="entry name" value="FAD-binding/transporter-associated domain-like"/>
    <property type="match status" value="1"/>
</dbReference>